<dbReference type="InterPro" id="IPR035906">
    <property type="entry name" value="MetI-like_sf"/>
</dbReference>
<dbReference type="OrthoDB" id="8557224at2"/>
<feature type="transmembrane region" description="Helical" evidence="7">
    <location>
        <begin position="226"/>
        <end position="246"/>
    </location>
</feature>
<accession>A0A0R1IYX8</accession>
<dbReference type="RefSeq" id="WP_057766282.1">
    <property type="nucleotide sequence ID" value="NZ_AZDG01000015.1"/>
</dbReference>
<dbReference type="InterPro" id="IPR000515">
    <property type="entry name" value="MetI-like"/>
</dbReference>
<dbReference type="STRING" id="1423811.FC72_GL000613"/>
<proteinExistence type="inferred from homology"/>
<comment type="similarity">
    <text evidence="7">Belongs to the binding-protein-dependent transport system permease family.</text>
</comment>
<feature type="transmembrane region" description="Helical" evidence="7">
    <location>
        <begin position="33"/>
        <end position="51"/>
    </location>
</feature>
<evidence type="ECO:0000313" key="10">
    <source>
        <dbReference type="Proteomes" id="UP000050929"/>
    </source>
</evidence>
<dbReference type="PROSITE" id="PS50928">
    <property type="entry name" value="ABC_TM1"/>
    <property type="match status" value="1"/>
</dbReference>
<dbReference type="GO" id="GO:0055085">
    <property type="term" value="P:transmembrane transport"/>
    <property type="evidence" value="ECO:0007669"/>
    <property type="project" value="InterPro"/>
</dbReference>
<gene>
    <name evidence="9" type="ORF">FC72_GL000613</name>
</gene>
<keyword evidence="3" id="KW-1003">Cell membrane</keyword>
<feature type="transmembrane region" description="Helical" evidence="7">
    <location>
        <begin position="198"/>
        <end position="219"/>
    </location>
</feature>
<evidence type="ECO:0000259" key="8">
    <source>
        <dbReference type="PROSITE" id="PS50928"/>
    </source>
</evidence>
<reference evidence="9 10" key="1">
    <citation type="journal article" date="2015" name="Genome Announc.">
        <title>Expanding the biotechnology potential of lactobacilli through comparative genomics of 213 strains and associated genera.</title>
        <authorList>
            <person name="Sun Z."/>
            <person name="Harris H.M."/>
            <person name="McCann A."/>
            <person name="Guo C."/>
            <person name="Argimon S."/>
            <person name="Zhang W."/>
            <person name="Yang X."/>
            <person name="Jeffery I.B."/>
            <person name="Cooney J.C."/>
            <person name="Kagawa T.F."/>
            <person name="Liu W."/>
            <person name="Song Y."/>
            <person name="Salvetti E."/>
            <person name="Wrobel A."/>
            <person name="Rasinkangas P."/>
            <person name="Parkhill J."/>
            <person name="Rea M.C."/>
            <person name="O'Sullivan O."/>
            <person name="Ritari J."/>
            <person name="Douillard F.P."/>
            <person name="Paul Ross R."/>
            <person name="Yang R."/>
            <person name="Briner A.E."/>
            <person name="Felis G.E."/>
            <person name="de Vos W.M."/>
            <person name="Barrangou R."/>
            <person name="Klaenhammer T.R."/>
            <person name="Caufield P.W."/>
            <person name="Cui Y."/>
            <person name="Zhang H."/>
            <person name="O'Toole P.W."/>
        </authorList>
    </citation>
    <scope>NUCLEOTIDE SEQUENCE [LARGE SCALE GENOMIC DNA]</scope>
    <source>
        <strain evidence="9 10">DSM 20183</strain>
    </source>
</reference>
<evidence type="ECO:0000256" key="3">
    <source>
        <dbReference type="ARBA" id="ARBA00022475"/>
    </source>
</evidence>
<keyword evidence="2 7" id="KW-0813">Transport</keyword>
<organism evidence="9 10">
    <name type="scientific">Companilactobacillus tucceti DSM 20183</name>
    <dbReference type="NCBI Taxonomy" id="1423811"/>
    <lineage>
        <taxon>Bacteria</taxon>
        <taxon>Bacillati</taxon>
        <taxon>Bacillota</taxon>
        <taxon>Bacilli</taxon>
        <taxon>Lactobacillales</taxon>
        <taxon>Lactobacillaceae</taxon>
        <taxon>Companilactobacillus</taxon>
    </lineage>
</organism>
<sequence>MITRGDIQNISGYKKPQPPEKKIKLRKFNWSRVMIYLVMIILIAITGYTLTHLDTANVKIGEAMHGLVMTLNQIFLQPKAGSDGVMPLLSALGISLLLAIMTTVIGAVIGFLFAVIASRNLTNAYFGAIIRVIMAVIRAIPTIVWVLIFSIVCGLGTNAAILGLSFHSIAYLTKAYSESIEEIDETTIEALKVTGSKFWVIVFQAIWPTIIASLVSWTFIRLEINFANAIAVGAAAGAGGIGYQLFVASGMSFDFHEVGFIVYLIIGVTVLLEFIAVKLRQMYTTK</sequence>
<keyword evidence="4 7" id="KW-0812">Transmembrane</keyword>
<evidence type="ECO:0000256" key="5">
    <source>
        <dbReference type="ARBA" id="ARBA00022989"/>
    </source>
</evidence>
<dbReference type="GO" id="GO:0005886">
    <property type="term" value="C:plasma membrane"/>
    <property type="evidence" value="ECO:0007669"/>
    <property type="project" value="UniProtKB-SubCell"/>
</dbReference>
<dbReference type="SUPFAM" id="SSF161098">
    <property type="entry name" value="MetI-like"/>
    <property type="match status" value="1"/>
</dbReference>
<feature type="transmembrane region" description="Helical" evidence="7">
    <location>
        <begin position="88"/>
        <end position="116"/>
    </location>
</feature>
<dbReference type="PANTHER" id="PTHR30043">
    <property type="entry name" value="PHOSPHONATES TRANSPORT SYSTEM PERMEASE PROTEIN"/>
    <property type="match status" value="1"/>
</dbReference>
<keyword evidence="10" id="KW-1185">Reference proteome</keyword>
<dbReference type="PANTHER" id="PTHR30043:SF1">
    <property type="entry name" value="ABC TRANSPORT SYSTEM PERMEASE PROTEIN P69"/>
    <property type="match status" value="1"/>
</dbReference>
<evidence type="ECO:0000256" key="7">
    <source>
        <dbReference type="RuleBase" id="RU363032"/>
    </source>
</evidence>
<evidence type="ECO:0000256" key="2">
    <source>
        <dbReference type="ARBA" id="ARBA00022448"/>
    </source>
</evidence>
<comment type="subcellular location">
    <subcellularLocation>
        <location evidence="1 7">Cell membrane</location>
        <topology evidence="1 7">Multi-pass membrane protein</topology>
    </subcellularLocation>
</comment>
<dbReference type="CDD" id="cd06261">
    <property type="entry name" value="TM_PBP2"/>
    <property type="match status" value="1"/>
</dbReference>
<evidence type="ECO:0000313" key="9">
    <source>
        <dbReference type="EMBL" id="KRK64168.1"/>
    </source>
</evidence>
<evidence type="ECO:0000256" key="6">
    <source>
        <dbReference type="ARBA" id="ARBA00023136"/>
    </source>
</evidence>
<dbReference type="EMBL" id="AZDG01000015">
    <property type="protein sequence ID" value="KRK64168.1"/>
    <property type="molecule type" value="Genomic_DNA"/>
</dbReference>
<feature type="domain" description="ABC transmembrane type-1" evidence="8">
    <location>
        <begin position="92"/>
        <end position="276"/>
    </location>
</feature>
<evidence type="ECO:0000256" key="4">
    <source>
        <dbReference type="ARBA" id="ARBA00022692"/>
    </source>
</evidence>
<keyword evidence="5 7" id="KW-1133">Transmembrane helix</keyword>
<dbReference type="Proteomes" id="UP000050929">
    <property type="component" value="Unassembled WGS sequence"/>
</dbReference>
<dbReference type="Pfam" id="PF00528">
    <property type="entry name" value="BPD_transp_1"/>
    <property type="match status" value="1"/>
</dbReference>
<dbReference type="PATRIC" id="fig|1423811.3.peg.622"/>
<name>A0A0R1IYX8_9LACO</name>
<protein>
    <submittedName>
        <fullName evidence="9">Binding-protein-dependent transport systems inner membrane component</fullName>
    </submittedName>
</protein>
<dbReference type="AlphaFoldDB" id="A0A0R1IYX8"/>
<feature type="transmembrane region" description="Helical" evidence="7">
    <location>
        <begin position="258"/>
        <end position="277"/>
    </location>
</feature>
<evidence type="ECO:0000256" key="1">
    <source>
        <dbReference type="ARBA" id="ARBA00004651"/>
    </source>
</evidence>
<keyword evidence="6 7" id="KW-0472">Membrane</keyword>
<comment type="caution">
    <text evidence="9">The sequence shown here is derived from an EMBL/GenBank/DDBJ whole genome shotgun (WGS) entry which is preliminary data.</text>
</comment>
<dbReference type="Gene3D" id="1.10.3720.10">
    <property type="entry name" value="MetI-like"/>
    <property type="match status" value="1"/>
</dbReference>